<proteinExistence type="predicted"/>
<protein>
    <submittedName>
        <fullName evidence="1">Uncharacterized protein</fullName>
    </submittedName>
</protein>
<comment type="caution">
    <text evidence="1">The sequence shown here is derived from an EMBL/GenBank/DDBJ whole genome shotgun (WGS) entry which is preliminary data.</text>
</comment>
<name>A0A162BTJ2_9CRUS</name>
<dbReference type="AlphaFoldDB" id="A0A162BTJ2"/>
<dbReference type="EMBL" id="LRGB01022083">
    <property type="protein sequence ID" value="KZR97260.1"/>
    <property type="molecule type" value="Genomic_DNA"/>
</dbReference>
<evidence type="ECO:0000313" key="2">
    <source>
        <dbReference type="Proteomes" id="UP000076858"/>
    </source>
</evidence>
<organism evidence="1 2">
    <name type="scientific">Daphnia magna</name>
    <dbReference type="NCBI Taxonomy" id="35525"/>
    <lineage>
        <taxon>Eukaryota</taxon>
        <taxon>Metazoa</taxon>
        <taxon>Ecdysozoa</taxon>
        <taxon>Arthropoda</taxon>
        <taxon>Crustacea</taxon>
        <taxon>Branchiopoda</taxon>
        <taxon>Diplostraca</taxon>
        <taxon>Cladocera</taxon>
        <taxon>Anomopoda</taxon>
        <taxon>Daphniidae</taxon>
        <taxon>Daphnia</taxon>
    </lineage>
</organism>
<keyword evidence="2" id="KW-1185">Reference proteome</keyword>
<reference evidence="1 2" key="1">
    <citation type="submission" date="2016-03" db="EMBL/GenBank/DDBJ databases">
        <title>EvidentialGene: Evidence-directed Construction of Genes on Genomes.</title>
        <authorList>
            <person name="Gilbert D.G."/>
            <person name="Choi J.-H."/>
            <person name="Mockaitis K."/>
            <person name="Colbourne J."/>
            <person name="Pfrender M."/>
        </authorList>
    </citation>
    <scope>NUCLEOTIDE SEQUENCE [LARGE SCALE GENOMIC DNA]</scope>
    <source>
        <strain evidence="1 2">Xinb3</strain>
        <tissue evidence="1">Complete organism</tissue>
    </source>
</reference>
<dbReference type="Proteomes" id="UP000076858">
    <property type="component" value="Unassembled WGS sequence"/>
</dbReference>
<accession>A0A162BTJ2</accession>
<evidence type="ECO:0000313" key="1">
    <source>
        <dbReference type="EMBL" id="KZR97260.1"/>
    </source>
</evidence>
<sequence>MNKQLMHVYWFKRGTGCWMSCSSNNWCFQEHVTAVDSSFVVSFGWLESPFDEGVGCNYA</sequence>
<gene>
    <name evidence="1" type="ORF">APZ42_007961</name>
</gene>